<protein>
    <recommendedName>
        <fullName evidence="6">ZBR-type domain-containing protein</fullName>
    </recommendedName>
</protein>
<dbReference type="Proteomes" id="UP001519460">
    <property type="component" value="Unassembled WGS sequence"/>
</dbReference>
<dbReference type="Pfam" id="PF01485">
    <property type="entry name" value="IBR"/>
    <property type="match status" value="1"/>
</dbReference>
<dbReference type="Gene3D" id="2.20.25.20">
    <property type="match status" value="1"/>
</dbReference>
<keyword evidence="2" id="KW-0479">Metal-binding</keyword>
<evidence type="ECO:0000313" key="8">
    <source>
        <dbReference type="Proteomes" id="UP001519460"/>
    </source>
</evidence>
<evidence type="ECO:0000256" key="4">
    <source>
        <dbReference type="ARBA" id="ARBA00022786"/>
    </source>
</evidence>
<dbReference type="EMBL" id="JACVVK020000166">
    <property type="protein sequence ID" value="KAK7487333.1"/>
    <property type="molecule type" value="Genomic_DNA"/>
</dbReference>
<evidence type="ECO:0000256" key="1">
    <source>
        <dbReference type="ARBA" id="ARBA00004906"/>
    </source>
</evidence>
<dbReference type="CDD" id="cd20348">
    <property type="entry name" value="BRcat_RBR_EMI"/>
    <property type="match status" value="1"/>
</dbReference>
<reference evidence="7 8" key="1">
    <citation type="journal article" date="2023" name="Sci. Data">
        <title>Genome assembly of the Korean intertidal mud-creeper Batillaria attramentaria.</title>
        <authorList>
            <person name="Patra A.K."/>
            <person name="Ho P.T."/>
            <person name="Jun S."/>
            <person name="Lee S.J."/>
            <person name="Kim Y."/>
            <person name="Won Y.J."/>
        </authorList>
    </citation>
    <scope>NUCLEOTIDE SEQUENCE [LARGE SCALE GENOMIC DNA]</scope>
    <source>
        <strain evidence="7">Wonlab-2016</strain>
    </source>
</reference>
<dbReference type="InterPro" id="IPR002867">
    <property type="entry name" value="IBR_dom"/>
</dbReference>
<dbReference type="SUPFAM" id="SSF57850">
    <property type="entry name" value="RING/U-box"/>
    <property type="match status" value="1"/>
</dbReference>
<evidence type="ECO:0000256" key="3">
    <source>
        <dbReference type="ARBA" id="ARBA00022771"/>
    </source>
</evidence>
<evidence type="ECO:0000259" key="6">
    <source>
        <dbReference type="PROSITE" id="PS51872"/>
    </source>
</evidence>
<dbReference type="InterPro" id="IPR044064">
    <property type="entry name" value="ZF_ZBR"/>
</dbReference>
<name>A0ABD0KJQ0_9CAEN</name>
<evidence type="ECO:0000313" key="7">
    <source>
        <dbReference type="EMBL" id="KAK7487333.1"/>
    </source>
</evidence>
<accession>A0ABD0KJQ0</accession>
<dbReference type="InterPro" id="IPR047147">
    <property type="entry name" value="FBX5_43"/>
</dbReference>
<keyword evidence="8" id="KW-1185">Reference proteome</keyword>
<comment type="caution">
    <text evidence="7">The sequence shown here is derived from an EMBL/GenBank/DDBJ whole genome shotgun (WGS) entry which is preliminary data.</text>
</comment>
<sequence>MAVKQEDLGRISQGKLTCGVARQDGCKTSDNTSSMDYDAHDCDLPLPVPPLPVCTSTPNLPKVCSRLLDSVIPFPKMDDSGFGDTLSLKSTPSLSSDLVSRSTPNVSSQISSIEDLTTDSGITSTPISSIPGTLFGRQLVFSAENPHRGNITDSPKCLPKSGCDCRTRCSHPPHLGGKSFISMRTPHTCEDKLYEICSIWEDEESQDHTDEAYHSASKSIELDGSSQHAELVESFNHALRHFSPPVPSKLIGRRIGVEKVDLVMELHTYGLDVITLLLPYLLPVDVVKMCLVSSQWRQLCLRNHVAHHLHQQYTTAPAVPEDMGKENQVSPSKLRSHKRALTASSGQLAEIQPVDLTGARISIAPTSVVYSSLYDQERKNLRWEEKLRHCPKCHAVAKLLAGQDRGQCLSLQCQSDFCTKCFAPYHYPNACAPILVKKSKTDSVGSKKSRKNLKRL</sequence>
<feature type="domain" description="ZBR-type" evidence="6">
    <location>
        <begin position="386"/>
        <end position="434"/>
    </location>
</feature>
<dbReference type="PANTHER" id="PTHR15493">
    <property type="entry name" value="F-BOX ONLY PROTEIN 5 AND 43"/>
    <property type="match status" value="1"/>
</dbReference>
<keyword evidence="4" id="KW-0833">Ubl conjugation pathway</keyword>
<dbReference type="PANTHER" id="PTHR15493:SF9">
    <property type="entry name" value="GH14043P"/>
    <property type="match status" value="1"/>
</dbReference>
<organism evidence="7 8">
    <name type="scientific">Batillaria attramentaria</name>
    <dbReference type="NCBI Taxonomy" id="370345"/>
    <lineage>
        <taxon>Eukaryota</taxon>
        <taxon>Metazoa</taxon>
        <taxon>Spiralia</taxon>
        <taxon>Lophotrochozoa</taxon>
        <taxon>Mollusca</taxon>
        <taxon>Gastropoda</taxon>
        <taxon>Caenogastropoda</taxon>
        <taxon>Sorbeoconcha</taxon>
        <taxon>Cerithioidea</taxon>
        <taxon>Batillariidae</taxon>
        <taxon>Batillaria</taxon>
    </lineage>
</organism>
<dbReference type="GO" id="GO:0008270">
    <property type="term" value="F:zinc ion binding"/>
    <property type="evidence" value="ECO:0007669"/>
    <property type="project" value="UniProtKB-KW"/>
</dbReference>
<dbReference type="PROSITE" id="PS51872">
    <property type="entry name" value="ZF_ZBR"/>
    <property type="match status" value="1"/>
</dbReference>
<keyword evidence="5" id="KW-0862">Zinc</keyword>
<evidence type="ECO:0000256" key="2">
    <source>
        <dbReference type="ARBA" id="ARBA00022723"/>
    </source>
</evidence>
<proteinExistence type="predicted"/>
<comment type="pathway">
    <text evidence="1">Protein modification; protein ubiquitination.</text>
</comment>
<keyword evidence="3" id="KW-0863">Zinc-finger</keyword>
<gene>
    <name evidence="7" type="ORF">BaRGS_00021422</name>
</gene>
<evidence type="ECO:0000256" key="5">
    <source>
        <dbReference type="ARBA" id="ARBA00022833"/>
    </source>
</evidence>
<dbReference type="AlphaFoldDB" id="A0ABD0KJQ0"/>